<dbReference type="EMBL" id="FXUB01000001">
    <property type="protein sequence ID" value="SMP04306.1"/>
    <property type="molecule type" value="Genomic_DNA"/>
</dbReference>
<keyword evidence="2" id="KW-1185">Reference proteome</keyword>
<comment type="caution">
    <text evidence="1">The sequence shown here is derived from an EMBL/GenBank/DDBJ whole genome shotgun (WGS) entry which is preliminary data.</text>
</comment>
<dbReference type="Proteomes" id="UP001157911">
    <property type="component" value="Unassembled WGS sequence"/>
</dbReference>
<proteinExistence type="predicted"/>
<protein>
    <submittedName>
        <fullName evidence="1">Uncharacterized protein</fullName>
    </submittedName>
</protein>
<accession>A0ABY1N9W8</accession>
<evidence type="ECO:0000313" key="1">
    <source>
        <dbReference type="EMBL" id="SMP04306.1"/>
    </source>
</evidence>
<dbReference type="RefSeq" id="WP_283399725.1">
    <property type="nucleotide sequence ID" value="NZ_FXUB01000001.1"/>
</dbReference>
<name>A0ABY1N9W8_9BACT</name>
<organism evidence="1 2">
    <name type="scientific">Desulfurobacterium pacificum</name>
    <dbReference type="NCBI Taxonomy" id="240166"/>
    <lineage>
        <taxon>Bacteria</taxon>
        <taxon>Pseudomonadati</taxon>
        <taxon>Aquificota</taxon>
        <taxon>Aquificia</taxon>
        <taxon>Desulfurobacteriales</taxon>
        <taxon>Desulfurobacteriaceae</taxon>
        <taxon>Desulfurobacterium</taxon>
    </lineage>
</organism>
<gene>
    <name evidence="1" type="ORF">SAMN06265339_0215</name>
</gene>
<sequence>MPAGDEFFRELMADALGKSSEELSEILGEAGNICDIFVQKVYRDESMKQFDWGVSVLIFEGDELVESSTYAKFHKWSLARRYAYALADFFKSKGYETHVKGEVGE</sequence>
<evidence type="ECO:0000313" key="2">
    <source>
        <dbReference type="Proteomes" id="UP001157911"/>
    </source>
</evidence>
<reference evidence="1 2" key="1">
    <citation type="submission" date="2017-05" db="EMBL/GenBank/DDBJ databases">
        <authorList>
            <person name="Varghese N."/>
            <person name="Submissions S."/>
        </authorList>
    </citation>
    <scope>NUCLEOTIDE SEQUENCE [LARGE SCALE GENOMIC DNA]</scope>
    <source>
        <strain evidence="1 2">DSM 15522</strain>
    </source>
</reference>